<name>A0AAV4ASY2_9GAST</name>
<accession>A0AAV4ASY2</accession>
<evidence type="ECO:0000313" key="2">
    <source>
        <dbReference type="Proteomes" id="UP000735302"/>
    </source>
</evidence>
<keyword evidence="2" id="KW-1185">Reference proteome</keyword>
<gene>
    <name evidence="1" type="ORF">PoB_003794500</name>
</gene>
<reference evidence="1 2" key="1">
    <citation type="journal article" date="2021" name="Elife">
        <title>Chloroplast acquisition without the gene transfer in kleptoplastic sea slugs, Plakobranchus ocellatus.</title>
        <authorList>
            <person name="Maeda T."/>
            <person name="Takahashi S."/>
            <person name="Yoshida T."/>
            <person name="Shimamura S."/>
            <person name="Takaki Y."/>
            <person name="Nagai Y."/>
            <person name="Toyoda A."/>
            <person name="Suzuki Y."/>
            <person name="Arimoto A."/>
            <person name="Ishii H."/>
            <person name="Satoh N."/>
            <person name="Nishiyama T."/>
            <person name="Hasebe M."/>
            <person name="Maruyama T."/>
            <person name="Minagawa J."/>
            <person name="Obokata J."/>
            <person name="Shigenobu S."/>
        </authorList>
    </citation>
    <scope>NUCLEOTIDE SEQUENCE [LARGE SCALE GENOMIC DNA]</scope>
</reference>
<dbReference type="AlphaFoldDB" id="A0AAV4ASY2"/>
<proteinExistence type="predicted"/>
<dbReference type="EMBL" id="BLXT01004298">
    <property type="protein sequence ID" value="GFO11440.1"/>
    <property type="molecule type" value="Genomic_DNA"/>
</dbReference>
<protein>
    <submittedName>
        <fullName evidence="1">Uncharacterized protein</fullName>
    </submittedName>
</protein>
<dbReference type="Proteomes" id="UP000735302">
    <property type="component" value="Unassembled WGS sequence"/>
</dbReference>
<evidence type="ECO:0000313" key="1">
    <source>
        <dbReference type="EMBL" id="GFO11440.1"/>
    </source>
</evidence>
<sequence>MLLIFCYTVISYHAFMIAKLYLSSVFPYGGISRQRLLNWTPNLGGFSQKSYQLSIENDSALKVTSKIAELVLVSGETINITDASEDPRLGHALRGSLGGVGDTVDSESALRSAEILLSRVRAPPPAPRPDRGPESLKSTCCTLATYKS</sequence>
<organism evidence="1 2">
    <name type="scientific">Plakobranchus ocellatus</name>
    <dbReference type="NCBI Taxonomy" id="259542"/>
    <lineage>
        <taxon>Eukaryota</taxon>
        <taxon>Metazoa</taxon>
        <taxon>Spiralia</taxon>
        <taxon>Lophotrochozoa</taxon>
        <taxon>Mollusca</taxon>
        <taxon>Gastropoda</taxon>
        <taxon>Heterobranchia</taxon>
        <taxon>Euthyneura</taxon>
        <taxon>Panpulmonata</taxon>
        <taxon>Sacoglossa</taxon>
        <taxon>Placobranchoidea</taxon>
        <taxon>Plakobranchidae</taxon>
        <taxon>Plakobranchus</taxon>
    </lineage>
</organism>
<comment type="caution">
    <text evidence="1">The sequence shown here is derived from an EMBL/GenBank/DDBJ whole genome shotgun (WGS) entry which is preliminary data.</text>
</comment>